<keyword evidence="1" id="KW-0433">Leucine-rich repeat</keyword>
<keyword evidence="4" id="KW-0812">Transmembrane</keyword>
<dbReference type="Pfam" id="PF13855">
    <property type="entry name" value="LRR_8"/>
    <property type="match status" value="2"/>
</dbReference>
<dbReference type="VEuPathDB" id="VectorBase:LLONM1_005972"/>
<dbReference type="SUPFAM" id="SSF52058">
    <property type="entry name" value="L domain-like"/>
    <property type="match status" value="1"/>
</dbReference>
<name>A0A7G3AP01_LUTLO</name>
<protein>
    <submittedName>
        <fullName evidence="6">Putative membrane glycoprotein lig-1</fullName>
    </submittedName>
</protein>
<evidence type="ECO:0000313" key="6">
    <source>
        <dbReference type="EMBL" id="MBC1174145.1"/>
    </source>
</evidence>
<dbReference type="InterPro" id="IPR003591">
    <property type="entry name" value="Leu-rich_rpt_typical-subtyp"/>
</dbReference>
<dbReference type="SMART" id="SM00369">
    <property type="entry name" value="LRR_TYP"/>
    <property type="match status" value="5"/>
</dbReference>
<proteinExistence type="predicted"/>
<evidence type="ECO:0000256" key="4">
    <source>
        <dbReference type="SAM" id="Phobius"/>
    </source>
</evidence>
<organism evidence="6">
    <name type="scientific">Lutzomyia longipalpis</name>
    <name type="common">Sand fly</name>
    <dbReference type="NCBI Taxonomy" id="7200"/>
    <lineage>
        <taxon>Eukaryota</taxon>
        <taxon>Metazoa</taxon>
        <taxon>Ecdysozoa</taxon>
        <taxon>Arthropoda</taxon>
        <taxon>Hexapoda</taxon>
        <taxon>Insecta</taxon>
        <taxon>Pterygota</taxon>
        <taxon>Neoptera</taxon>
        <taxon>Endopterygota</taxon>
        <taxon>Diptera</taxon>
        <taxon>Nematocera</taxon>
        <taxon>Psychodoidea</taxon>
        <taxon>Psychodidae</taxon>
        <taxon>Lutzomyia</taxon>
        <taxon>Lutzomyia</taxon>
    </lineage>
</organism>
<evidence type="ECO:0000256" key="3">
    <source>
        <dbReference type="ARBA" id="ARBA00022737"/>
    </source>
</evidence>
<dbReference type="PROSITE" id="PS51450">
    <property type="entry name" value="LRR"/>
    <property type="match status" value="2"/>
</dbReference>
<feature type="chain" id="PRO_5028877435" evidence="5">
    <location>
        <begin position="29"/>
        <end position="353"/>
    </location>
</feature>
<dbReference type="EMBL" id="GITU01005442">
    <property type="protein sequence ID" value="MBC1174145.1"/>
    <property type="molecule type" value="Transcribed_RNA"/>
</dbReference>
<dbReference type="InterPro" id="IPR050328">
    <property type="entry name" value="Dev_Immune_Receptor"/>
</dbReference>
<keyword evidence="3" id="KW-0677">Repeat</keyword>
<accession>A0A7G3AP01</accession>
<dbReference type="Gene3D" id="3.80.10.10">
    <property type="entry name" value="Ribonuclease Inhibitor"/>
    <property type="match status" value="1"/>
</dbReference>
<dbReference type="AlphaFoldDB" id="A0A7G3AP01"/>
<dbReference type="GO" id="GO:0005615">
    <property type="term" value="C:extracellular space"/>
    <property type="evidence" value="ECO:0007669"/>
    <property type="project" value="TreeGrafter"/>
</dbReference>
<sequence>MKDILGARRGLLLGWILTLLFAVHAVRALTPRTTDLDVPKRCNLERVFKRIGYNCAKLDLKEIPQNLKSSMEILDASYNRIRDLNPGTFERYTDLQYLYLAENMIQTIEPGTFAILTNLEAIDLSYNALTTIPVELFNLPLLRNLYIYSNNLYDLRTDLESIEKPIRAPLQLLNIADCRLGSVPDFGILPDLWHLNLSSNPLQHIQPQQFSPLCNLKTVDLNNTKIPPCACQQMTFYMRRRSIAIKNGITNCDSSAEELIYCPDVVNSTRDASDFDECNVVRETKVLNEKATSSWMIVALSILACLVAFVVLLYVCHRRNAKSTKDVQKITLSDVKPSEENGNRDTLLSYDKT</sequence>
<dbReference type="PANTHER" id="PTHR24373">
    <property type="entry name" value="SLIT RELATED LEUCINE-RICH REPEAT NEURONAL PROTEIN"/>
    <property type="match status" value="1"/>
</dbReference>
<dbReference type="InterPro" id="IPR032675">
    <property type="entry name" value="LRR_dom_sf"/>
</dbReference>
<dbReference type="InterPro" id="IPR001611">
    <property type="entry name" value="Leu-rich_rpt"/>
</dbReference>
<keyword evidence="2 5" id="KW-0732">Signal</keyword>
<reference evidence="6" key="1">
    <citation type="journal article" date="2020" name="BMC">
        <title>Leishmania infection induces a limited differential gene expression in the sand fly midgut.</title>
        <authorList>
            <person name="Coutinho-Abreu I.V."/>
            <person name="Serafim T.D."/>
            <person name="Meneses C."/>
            <person name="Kamhawi S."/>
            <person name="Oliveira F."/>
            <person name="Valenzuela J.G."/>
        </authorList>
    </citation>
    <scope>NUCLEOTIDE SEQUENCE</scope>
    <source>
        <strain evidence="6">Jacobina</strain>
        <tissue evidence="6">Midgut</tissue>
    </source>
</reference>
<evidence type="ECO:0000256" key="1">
    <source>
        <dbReference type="ARBA" id="ARBA00022614"/>
    </source>
</evidence>
<evidence type="ECO:0000256" key="5">
    <source>
        <dbReference type="SAM" id="SignalP"/>
    </source>
</evidence>
<evidence type="ECO:0000256" key="2">
    <source>
        <dbReference type="ARBA" id="ARBA00022729"/>
    </source>
</evidence>
<keyword evidence="4" id="KW-0472">Membrane</keyword>
<feature type="transmembrane region" description="Helical" evidence="4">
    <location>
        <begin position="295"/>
        <end position="315"/>
    </location>
</feature>
<feature type="signal peptide" evidence="5">
    <location>
        <begin position="1"/>
        <end position="28"/>
    </location>
</feature>
<dbReference type="GO" id="GO:0031012">
    <property type="term" value="C:extracellular matrix"/>
    <property type="evidence" value="ECO:0007669"/>
    <property type="project" value="TreeGrafter"/>
</dbReference>
<dbReference type="PANTHER" id="PTHR24373:SF398">
    <property type="entry name" value="LEUCINE-RICH REPEAT-CONTAINING G-PROTEIN COUPLED RECEPTOR 6"/>
    <property type="match status" value="1"/>
</dbReference>
<keyword evidence="4" id="KW-1133">Transmembrane helix</keyword>